<organism evidence="2 3">
    <name type="scientific">Rubroshorea leprosula</name>
    <dbReference type="NCBI Taxonomy" id="152421"/>
    <lineage>
        <taxon>Eukaryota</taxon>
        <taxon>Viridiplantae</taxon>
        <taxon>Streptophyta</taxon>
        <taxon>Embryophyta</taxon>
        <taxon>Tracheophyta</taxon>
        <taxon>Spermatophyta</taxon>
        <taxon>Magnoliopsida</taxon>
        <taxon>eudicotyledons</taxon>
        <taxon>Gunneridae</taxon>
        <taxon>Pentapetalae</taxon>
        <taxon>rosids</taxon>
        <taxon>malvids</taxon>
        <taxon>Malvales</taxon>
        <taxon>Dipterocarpaceae</taxon>
        <taxon>Rubroshorea</taxon>
    </lineage>
</organism>
<evidence type="ECO:0000313" key="2">
    <source>
        <dbReference type="EMBL" id="GKV38384.1"/>
    </source>
</evidence>
<comment type="caution">
    <text evidence="2">The sequence shown here is derived from an EMBL/GenBank/DDBJ whole genome shotgun (WGS) entry which is preliminary data.</text>
</comment>
<dbReference type="EMBL" id="BPVZ01000128">
    <property type="protein sequence ID" value="GKV38384.1"/>
    <property type="molecule type" value="Genomic_DNA"/>
</dbReference>
<evidence type="ECO:0000256" key="1">
    <source>
        <dbReference type="SAM" id="MobiDB-lite"/>
    </source>
</evidence>
<evidence type="ECO:0000313" key="3">
    <source>
        <dbReference type="Proteomes" id="UP001054252"/>
    </source>
</evidence>
<sequence length="117" mass="12584">MLGSSMNPSTGSKEPNAWGSKNPPSLGSSKEPTKLGFFEGTQARVRGNPAPGFEEPSKLGRKGTGRRMGTRNAQLGLKDPSPGIGFEGSIAWDRRSQALRPGNEEEGERGRGRRKNF</sequence>
<proteinExistence type="predicted"/>
<protein>
    <submittedName>
        <fullName evidence="2">Uncharacterized protein</fullName>
    </submittedName>
</protein>
<name>A0AAV5LMM3_9ROSI</name>
<dbReference type="AlphaFoldDB" id="A0AAV5LMM3"/>
<feature type="compositionally biased region" description="Polar residues" evidence="1">
    <location>
        <begin position="1"/>
        <end position="13"/>
    </location>
</feature>
<gene>
    <name evidence="2" type="ORF">SLEP1_g46299</name>
</gene>
<reference evidence="2 3" key="1">
    <citation type="journal article" date="2021" name="Commun. Biol.">
        <title>The genome of Shorea leprosula (Dipterocarpaceae) highlights the ecological relevance of drought in aseasonal tropical rainforests.</title>
        <authorList>
            <person name="Ng K.K.S."/>
            <person name="Kobayashi M.J."/>
            <person name="Fawcett J.A."/>
            <person name="Hatakeyama M."/>
            <person name="Paape T."/>
            <person name="Ng C.H."/>
            <person name="Ang C.C."/>
            <person name="Tnah L.H."/>
            <person name="Lee C.T."/>
            <person name="Nishiyama T."/>
            <person name="Sese J."/>
            <person name="O'Brien M.J."/>
            <person name="Copetti D."/>
            <person name="Mohd Noor M.I."/>
            <person name="Ong R.C."/>
            <person name="Putra M."/>
            <person name="Sireger I.Z."/>
            <person name="Indrioko S."/>
            <person name="Kosugi Y."/>
            <person name="Izuno A."/>
            <person name="Isagi Y."/>
            <person name="Lee S.L."/>
            <person name="Shimizu K.K."/>
        </authorList>
    </citation>
    <scope>NUCLEOTIDE SEQUENCE [LARGE SCALE GENOMIC DNA]</scope>
    <source>
        <strain evidence="2">214</strain>
    </source>
</reference>
<accession>A0AAV5LMM3</accession>
<feature type="region of interest" description="Disordered" evidence="1">
    <location>
        <begin position="1"/>
        <end position="117"/>
    </location>
</feature>
<keyword evidence="3" id="KW-1185">Reference proteome</keyword>
<dbReference type="Proteomes" id="UP001054252">
    <property type="component" value="Unassembled WGS sequence"/>
</dbReference>
<feature type="compositionally biased region" description="Basic residues" evidence="1">
    <location>
        <begin position="59"/>
        <end position="69"/>
    </location>
</feature>